<feature type="region of interest" description="Disordered" evidence="1">
    <location>
        <begin position="23"/>
        <end position="42"/>
    </location>
</feature>
<keyword evidence="3" id="KW-1185">Reference proteome</keyword>
<evidence type="ECO:0000256" key="1">
    <source>
        <dbReference type="SAM" id="MobiDB-lite"/>
    </source>
</evidence>
<feature type="region of interest" description="Disordered" evidence="1">
    <location>
        <begin position="50"/>
        <end position="82"/>
    </location>
</feature>
<evidence type="ECO:0000313" key="3">
    <source>
        <dbReference type="Proteomes" id="UP000499080"/>
    </source>
</evidence>
<evidence type="ECO:0000313" key="2">
    <source>
        <dbReference type="EMBL" id="GBM92384.1"/>
    </source>
</evidence>
<dbReference type="EMBL" id="BGPR01003784">
    <property type="protein sequence ID" value="GBM92384.1"/>
    <property type="molecule type" value="Genomic_DNA"/>
</dbReference>
<proteinExistence type="predicted"/>
<feature type="region of interest" description="Disordered" evidence="1">
    <location>
        <begin position="102"/>
        <end position="135"/>
    </location>
</feature>
<dbReference type="AlphaFoldDB" id="A0A4Y2JQZ7"/>
<gene>
    <name evidence="2" type="ORF">AVEN_213223_1</name>
</gene>
<comment type="caution">
    <text evidence="2">The sequence shown here is derived from an EMBL/GenBank/DDBJ whole genome shotgun (WGS) entry which is preliminary data.</text>
</comment>
<protein>
    <submittedName>
        <fullName evidence="2">Uncharacterized protein</fullName>
    </submittedName>
</protein>
<feature type="compositionally biased region" description="Basic residues" evidence="1">
    <location>
        <begin position="119"/>
        <end position="135"/>
    </location>
</feature>
<sequence>MNAVSIPGSEEFEVLSPSCIEIVQKRPPQNKDASSKPRRHTAQLERHLLKTPREGLLKTETPPHSLRDLTQKLETPPPKLKDILKLKTPLTAPKRHLLLQEAHSSKLRRHLLQNTRPPPKLRHLLSKLRRHTPPN</sequence>
<organism evidence="2 3">
    <name type="scientific">Araneus ventricosus</name>
    <name type="common">Orbweaver spider</name>
    <name type="synonym">Epeira ventricosa</name>
    <dbReference type="NCBI Taxonomy" id="182803"/>
    <lineage>
        <taxon>Eukaryota</taxon>
        <taxon>Metazoa</taxon>
        <taxon>Ecdysozoa</taxon>
        <taxon>Arthropoda</taxon>
        <taxon>Chelicerata</taxon>
        <taxon>Arachnida</taxon>
        <taxon>Araneae</taxon>
        <taxon>Araneomorphae</taxon>
        <taxon>Entelegynae</taxon>
        <taxon>Araneoidea</taxon>
        <taxon>Araneidae</taxon>
        <taxon>Araneus</taxon>
    </lineage>
</organism>
<reference evidence="2 3" key="1">
    <citation type="journal article" date="2019" name="Sci. Rep.">
        <title>Orb-weaving spider Araneus ventricosus genome elucidates the spidroin gene catalogue.</title>
        <authorList>
            <person name="Kono N."/>
            <person name="Nakamura H."/>
            <person name="Ohtoshi R."/>
            <person name="Moran D.A.P."/>
            <person name="Shinohara A."/>
            <person name="Yoshida Y."/>
            <person name="Fujiwara M."/>
            <person name="Mori M."/>
            <person name="Tomita M."/>
            <person name="Arakawa K."/>
        </authorList>
    </citation>
    <scope>NUCLEOTIDE SEQUENCE [LARGE SCALE GENOMIC DNA]</scope>
</reference>
<accession>A0A4Y2JQZ7</accession>
<name>A0A4Y2JQZ7_ARAVE</name>
<dbReference type="Proteomes" id="UP000499080">
    <property type="component" value="Unassembled WGS sequence"/>
</dbReference>